<proteinExistence type="predicted"/>
<protein>
    <submittedName>
        <fullName evidence="2">Uncharacterized protein</fullName>
    </submittedName>
</protein>
<name>A0ABY0H2V4_9PEZI</name>
<comment type="caution">
    <text evidence="2">The sequence shown here is derived from an EMBL/GenBank/DDBJ whole genome shotgun (WGS) entry which is preliminary data.</text>
</comment>
<sequence>MKPATVSSTFLSILSLVSATRWKVEIDYTRAEPCVDGNDILYADDLTGCSVVAASWPESDRGKWGASTHLCGSIIEDADEFQRIIQEDGRGYEGLSMADSWDFLGDDLGQPESIYLIGSVDSSGNENFPTGNQRIRDFLQNDAGITAAINQDHTYTGNGNEATAELQPVGREPDLALPVLGGRIFASTMGLATSDQRMGGLVH</sequence>
<gene>
    <name evidence="2" type="ORF">DL762_006163</name>
</gene>
<evidence type="ECO:0000313" key="3">
    <source>
        <dbReference type="Proteomes" id="UP000294003"/>
    </source>
</evidence>
<dbReference type="Proteomes" id="UP000294003">
    <property type="component" value="Unassembled WGS sequence"/>
</dbReference>
<reference evidence="2 3" key="1">
    <citation type="submission" date="2018-06" db="EMBL/GenBank/DDBJ databases">
        <title>Complete Genomes of Monosporascus.</title>
        <authorList>
            <person name="Robinson A.J."/>
            <person name="Natvig D.O."/>
        </authorList>
    </citation>
    <scope>NUCLEOTIDE SEQUENCE [LARGE SCALE GENOMIC DNA]</scope>
    <source>
        <strain evidence="2 3">CBS 609.92</strain>
    </source>
</reference>
<evidence type="ECO:0000313" key="2">
    <source>
        <dbReference type="EMBL" id="RYO83398.1"/>
    </source>
</evidence>
<keyword evidence="3" id="KW-1185">Reference proteome</keyword>
<evidence type="ECO:0000256" key="1">
    <source>
        <dbReference type="SAM" id="SignalP"/>
    </source>
</evidence>
<accession>A0ABY0H2V4</accession>
<organism evidence="2 3">
    <name type="scientific">Monosporascus cannonballus</name>
    <dbReference type="NCBI Taxonomy" id="155416"/>
    <lineage>
        <taxon>Eukaryota</taxon>
        <taxon>Fungi</taxon>
        <taxon>Dikarya</taxon>
        <taxon>Ascomycota</taxon>
        <taxon>Pezizomycotina</taxon>
        <taxon>Sordariomycetes</taxon>
        <taxon>Xylariomycetidae</taxon>
        <taxon>Xylariales</taxon>
        <taxon>Xylariales incertae sedis</taxon>
        <taxon>Monosporascus</taxon>
    </lineage>
</organism>
<feature type="chain" id="PRO_5045620581" evidence="1">
    <location>
        <begin position="20"/>
        <end position="203"/>
    </location>
</feature>
<dbReference type="EMBL" id="QJNS01000189">
    <property type="protein sequence ID" value="RYO83398.1"/>
    <property type="molecule type" value="Genomic_DNA"/>
</dbReference>
<feature type="signal peptide" evidence="1">
    <location>
        <begin position="1"/>
        <end position="19"/>
    </location>
</feature>
<keyword evidence="1" id="KW-0732">Signal</keyword>